<proteinExistence type="predicted"/>
<reference evidence="2" key="1">
    <citation type="journal article" date="2017" name="Nat. Microbiol.">
        <title>Global analysis of biosynthetic gene clusters reveals vast potential of secondary metabolite production in Penicillium species.</title>
        <authorList>
            <person name="Nielsen J.C."/>
            <person name="Grijseels S."/>
            <person name="Prigent S."/>
            <person name="Ji B."/>
            <person name="Dainat J."/>
            <person name="Nielsen K.F."/>
            <person name="Frisvad J.C."/>
            <person name="Workman M."/>
            <person name="Nielsen J."/>
        </authorList>
    </citation>
    <scope>NUCLEOTIDE SEQUENCE [LARGE SCALE GENOMIC DNA]</scope>
    <source>
        <strain evidence="2">IBT 13039</strain>
    </source>
</reference>
<dbReference type="EMBL" id="MOOB01000630">
    <property type="protein sequence ID" value="OQE45616.1"/>
    <property type="molecule type" value="Genomic_DNA"/>
</dbReference>
<gene>
    <name evidence="1" type="ORF">PENNAL_c0630G04833</name>
</gene>
<feature type="non-terminal residue" evidence="1">
    <location>
        <position position="63"/>
    </location>
</feature>
<keyword evidence="2" id="KW-1185">Reference proteome</keyword>
<accession>A0A1V6V4N1</accession>
<comment type="caution">
    <text evidence="1">The sequence shown here is derived from an EMBL/GenBank/DDBJ whole genome shotgun (WGS) entry which is preliminary data.</text>
</comment>
<organism evidence="1 2">
    <name type="scientific">Penicillium nalgiovense</name>
    <dbReference type="NCBI Taxonomy" id="60175"/>
    <lineage>
        <taxon>Eukaryota</taxon>
        <taxon>Fungi</taxon>
        <taxon>Dikarya</taxon>
        <taxon>Ascomycota</taxon>
        <taxon>Pezizomycotina</taxon>
        <taxon>Eurotiomycetes</taxon>
        <taxon>Eurotiomycetidae</taxon>
        <taxon>Eurotiales</taxon>
        <taxon>Aspergillaceae</taxon>
        <taxon>Penicillium</taxon>
    </lineage>
</organism>
<feature type="non-terminal residue" evidence="1">
    <location>
        <position position="1"/>
    </location>
</feature>
<evidence type="ECO:0000313" key="1">
    <source>
        <dbReference type="EMBL" id="OQE45616.1"/>
    </source>
</evidence>
<sequence>AVDRAEQGEEAPALPVPGFVVAVPQPAPRREGLWSFAMLNPSVRWRQSKALKRGESVTPPAKQ</sequence>
<evidence type="ECO:0000313" key="2">
    <source>
        <dbReference type="Proteomes" id="UP000191691"/>
    </source>
</evidence>
<name>A0A1V6V4N1_PENNA</name>
<dbReference type="Proteomes" id="UP000191691">
    <property type="component" value="Unassembled WGS sequence"/>
</dbReference>
<protein>
    <submittedName>
        <fullName evidence="1">Uncharacterized protein</fullName>
    </submittedName>
</protein>
<dbReference type="AlphaFoldDB" id="A0A1V6V4N1"/>